<dbReference type="EMBL" id="OX459118">
    <property type="protein sequence ID" value="CAI9092187.1"/>
    <property type="molecule type" value="Genomic_DNA"/>
</dbReference>
<feature type="compositionally biased region" description="Basic and acidic residues" evidence="11">
    <location>
        <begin position="302"/>
        <end position="313"/>
    </location>
</feature>
<dbReference type="Gene3D" id="1.10.10.10">
    <property type="entry name" value="Winged helix-like DNA-binding domain superfamily/Winged helix DNA-binding domain"/>
    <property type="match status" value="1"/>
</dbReference>
<dbReference type="SMART" id="SM00415">
    <property type="entry name" value="HSF"/>
    <property type="match status" value="1"/>
</dbReference>
<dbReference type="InterPro" id="IPR036390">
    <property type="entry name" value="WH_DNA-bd_sf"/>
</dbReference>
<evidence type="ECO:0000256" key="10">
    <source>
        <dbReference type="SAM" id="Coils"/>
    </source>
</evidence>
<feature type="domain" description="HSF-type DNA-binding" evidence="12">
    <location>
        <begin position="67"/>
        <end position="91"/>
    </location>
</feature>
<keyword evidence="3" id="KW-0597">Phosphoprotein</keyword>
<organism evidence="13 14">
    <name type="scientific">Oldenlandia corymbosa var. corymbosa</name>
    <dbReference type="NCBI Taxonomy" id="529605"/>
    <lineage>
        <taxon>Eukaryota</taxon>
        <taxon>Viridiplantae</taxon>
        <taxon>Streptophyta</taxon>
        <taxon>Embryophyta</taxon>
        <taxon>Tracheophyta</taxon>
        <taxon>Spermatophyta</taxon>
        <taxon>Magnoliopsida</taxon>
        <taxon>eudicotyledons</taxon>
        <taxon>Gunneridae</taxon>
        <taxon>Pentapetalae</taxon>
        <taxon>asterids</taxon>
        <taxon>lamiids</taxon>
        <taxon>Gentianales</taxon>
        <taxon>Rubiaceae</taxon>
        <taxon>Rubioideae</taxon>
        <taxon>Spermacoceae</taxon>
        <taxon>Hedyotis-Oldenlandia complex</taxon>
        <taxon>Oldenlandia</taxon>
    </lineage>
</organism>
<dbReference type="GO" id="GO:0003700">
    <property type="term" value="F:DNA-binding transcription factor activity"/>
    <property type="evidence" value="ECO:0007669"/>
    <property type="project" value="InterPro"/>
</dbReference>
<keyword evidence="10" id="KW-0175">Coiled coil</keyword>
<evidence type="ECO:0000256" key="3">
    <source>
        <dbReference type="ARBA" id="ARBA00022553"/>
    </source>
</evidence>
<evidence type="ECO:0000256" key="1">
    <source>
        <dbReference type="ARBA" id="ARBA00004123"/>
    </source>
</evidence>
<evidence type="ECO:0000256" key="11">
    <source>
        <dbReference type="SAM" id="MobiDB-lite"/>
    </source>
</evidence>
<evidence type="ECO:0000256" key="5">
    <source>
        <dbReference type="ARBA" id="ARBA00023016"/>
    </source>
</evidence>
<gene>
    <name evidence="13" type="ORF">OLC1_LOCUS3922</name>
</gene>
<dbReference type="PANTHER" id="PTHR10015:SF304">
    <property type="entry name" value="HEAT STRESS TRANSCRIPTION FACTOR B-4B"/>
    <property type="match status" value="1"/>
</dbReference>
<dbReference type="FunFam" id="1.10.10.10:FF:000037">
    <property type="entry name" value="Heat stress transcription factor B-4"/>
    <property type="match status" value="1"/>
</dbReference>
<dbReference type="GO" id="GO:0005634">
    <property type="term" value="C:nucleus"/>
    <property type="evidence" value="ECO:0007669"/>
    <property type="project" value="UniProtKB-SubCell"/>
</dbReference>
<dbReference type="InterPro" id="IPR036388">
    <property type="entry name" value="WH-like_DNA-bd_sf"/>
</dbReference>
<dbReference type="GO" id="GO:0000978">
    <property type="term" value="F:RNA polymerase II cis-regulatory region sequence-specific DNA binding"/>
    <property type="evidence" value="ECO:0007669"/>
    <property type="project" value="TreeGrafter"/>
</dbReference>
<dbReference type="AlphaFoldDB" id="A0AAV1CBI9"/>
<evidence type="ECO:0000256" key="7">
    <source>
        <dbReference type="ARBA" id="ARBA00023163"/>
    </source>
</evidence>
<dbReference type="PROSITE" id="PS00434">
    <property type="entry name" value="HSF_DOMAIN"/>
    <property type="match status" value="1"/>
</dbReference>
<evidence type="ECO:0000256" key="8">
    <source>
        <dbReference type="ARBA" id="ARBA00023242"/>
    </source>
</evidence>
<evidence type="ECO:0000313" key="13">
    <source>
        <dbReference type="EMBL" id="CAI9092187.1"/>
    </source>
</evidence>
<feature type="coiled-coil region" evidence="10">
    <location>
        <begin position="181"/>
        <end position="208"/>
    </location>
</feature>
<comment type="subunit">
    <text evidence="2">Homotrimer.</text>
</comment>
<keyword evidence="14" id="KW-1185">Reference proteome</keyword>
<dbReference type="GO" id="GO:0006357">
    <property type="term" value="P:regulation of transcription by RNA polymerase II"/>
    <property type="evidence" value="ECO:0007669"/>
    <property type="project" value="TreeGrafter"/>
</dbReference>
<protein>
    <submittedName>
        <fullName evidence="13">OLC1v1027371C1</fullName>
    </submittedName>
</protein>
<keyword evidence="5" id="KW-0346">Stress response</keyword>
<evidence type="ECO:0000256" key="6">
    <source>
        <dbReference type="ARBA" id="ARBA00023125"/>
    </source>
</evidence>
<evidence type="ECO:0000256" key="9">
    <source>
        <dbReference type="RuleBase" id="RU004020"/>
    </source>
</evidence>
<comment type="subcellular location">
    <subcellularLocation>
        <location evidence="1">Nucleus</location>
    </subcellularLocation>
</comment>
<dbReference type="InterPro" id="IPR000232">
    <property type="entry name" value="HSF_DNA-bd"/>
</dbReference>
<feature type="region of interest" description="Disordered" evidence="11">
    <location>
        <begin position="1"/>
        <end position="25"/>
    </location>
</feature>
<proteinExistence type="inferred from homology"/>
<dbReference type="Proteomes" id="UP001161247">
    <property type="component" value="Chromosome 1"/>
</dbReference>
<keyword evidence="4" id="KW-0805">Transcription regulation</keyword>
<evidence type="ECO:0000256" key="2">
    <source>
        <dbReference type="ARBA" id="ARBA00011233"/>
    </source>
</evidence>
<sequence length="358" mass="39030">MPPPPPPVERNGGESMPGEASRSLPTPFLTKTYQLVEDRAIDDIISWNDDGSSFIVWNPTEFARDLLPKYFKHNNFSSFVRQLNTYGFRKVVPDRWEFSNDCFRRGEKNLLCDIQRRKVSTPTPPAPAAGIPVVTVAAELRAPPSPVPMTVSPSDSGEEQVLSSTSSPAAVRDVAPASGTNSELIGENERLRKENLQLNKELTHMKSMCNNIYLLMSNYSNNNNSANSSNDNSNCTNTNIESAAVDGGNQALTPLNLFTGKQISDESGGTGECGGGDRMELDETDARIFGFAIGMKRGREVRTAAAEGEHGGQELRLQQPGTNVKSEPLDEGNSGSGGDDQGTTWLRHCHIQNQRVCN</sequence>
<keyword evidence="7" id="KW-0804">Transcription</keyword>
<dbReference type="SUPFAM" id="SSF46785">
    <property type="entry name" value="Winged helix' DNA-binding domain"/>
    <property type="match status" value="1"/>
</dbReference>
<dbReference type="Pfam" id="PF00447">
    <property type="entry name" value="HSF_DNA-bind"/>
    <property type="match status" value="1"/>
</dbReference>
<evidence type="ECO:0000256" key="4">
    <source>
        <dbReference type="ARBA" id="ARBA00023015"/>
    </source>
</evidence>
<keyword evidence="8" id="KW-0539">Nucleus</keyword>
<feature type="region of interest" description="Disordered" evidence="11">
    <location>
        <begin position="302"/>
        <end position="344"/>
    </location>
</feature>
<evidence type="ECO:0000259" key="12">
    <source>
        <dbReference type="PROSITE" id="PS00434"/>
    </source>
</evidence>
<evidence type="ECO:0000313" key="14">
    <source>
        <dbReference type="Proteomes" id="UP001161247"/>
    </source>
</evidence>
<accession>A0AAV1CBI9</accession>
<feature type="region of interest" description="Disordered" evidence="11">
    <location>
        <begin position="145"/>
        <end position="181"/>
    </location>
</feature>
<reference evidence="13" key="1">
    <citation type="submission" date="2023-03" db="EMBL/GenBank/DDBJ databases">
        <authorList>
            <person name="Julca I."/>
        </authorList>
    </citation>
    <scope>NUCLEOTIDE SEQUENCE</scope>
</reference>
<dbReference type="PRINTS" id="PR00056">
    <property type="entry name" value="HSFDOMAIN"/>
</dbReference>
<dbReference type="PANTHER" id="PTHR10015">
    <property type="entry name" value="HEAT SHOCK TRANSCRIPTION FACTOR"/>
    <property type="match status" value="1"/>
</dbReference>
<comment type="similarity">
    <text evidence="9">Belongs to the HSF family.</text>
</comment>
<keyword evidence="6" id="KW-0238">DNA-binding</keyword>
<name>A0AAV1CBI9_OLDCO</name>